<reference evidence="2 3" key="1">
    <citation type="submission" date="2018-05" db="EMBL/GenBank/DDBJ databases">
        <title>Rhodobacteraceae gen. nov., sp. nov. isolated from sea water.</title>
        <authorList>
            <person name="Ren Y."/>
        </authorList>
    </citation>
    <scope>NUCLEOTIDE SEQUENCE [LARGE SCALE GENOMIC DNA]</scope>
    <source>
        <strain evidence="2 3">TG-679</strain>
    </source>
</reference>
<dbReference type="Gene3D" id="2.130.10.10">
    <property type="entry name" value="YVTN repeat-like/Quinoprotein amine dehydrogenase"/>
    <property type="match status" value="1"/>
</dbReference>
<dbReference type="OrthoDB" id="5290752at2"/>
<protein>
    <submittedName>
        <fullName evidence="2">Quinoprotein</fullName>
    </submittedName>
</protein>
<dbReference type="SUPFAM" id="SSF50998">
    <property type="entry name" value="Quinoprotein alcohol dehydrogenase-like"/>
    <property type="match status" value="2"/>
</dbReference>
<dbReference type="InterPro" id="IPR002372">
    <property type="entry name" value="PQQ_rpt_dom"/>
</dbReference>
<keyword evidence="3" id="KW-1185">Reference proteome</keyword>
<dbReference type="Pfam" id="PF13360">
    <property type="entry name" value="PQQ_2"/>
    <property type="match status" value="2"/>
</dbReference>
<feature type="domain" description="Pyrrolo-quinoline quinone repeat" evidence="1">
    <location>
        <begin position="431"/>
        <end position="490"/>
    </location>
</feature>
<proteinExistence type="predicted"/>
<organism evidence="2 3">
    <name type="scientific">Meridianimarinicoccus roseus</name>
    <dbReference type="NCBI Taxonomy" id="2072018"/>
    <lineage>
        <taxon>Bacteria</taxon>
        <taxon>Pseudomonadati</taxon>
        <taxon>Pseudomonadota</taxon>
        <taxon>Alphaproteobacteria</taxon>
        <taxon>Rhodobacterales</taxon>
        <taxon>Paracoccaceae</taxon>
        <taxon>Meridianimarinicoccus</taxon>
    </lineage>
</organism>
<sequence>MPKPRRASASAHSSCSSCLAAIWKARDVIPLRLRVLPGLTLGAALLLSACAPPEEILPGERFDPRATAEAVEAFDPEAPLPTEPLPQPPTRIPARPYVVTGEAPRLSLPAARANAEWTHVGGSATHEIVHPALGSTLTRVWSTQIGQAATRRVRPTADPVVASGRVFTLGAFSTVQATSVNGAALWSRDLTPPGERPGEAAGGGLAVEGNRLYVTTGYGRLHVLDATSGAMVWTQALDAVPNSAPTVSGDIVYLTTRGSEALALDRETGRVLWRLSAGESGSFTSDGASPAVSGRTVLFPFGSGDVIAALRLGGVRLWSTTVTGERVGRAYAQVTDITGDPVISGNTAYIGTPTGRLAAVDMGTGERNWTAGEGATSAVTVAGGSVFLVSDQRELMRLSARDGSTIWSGTLPFYITEKVRARRGVYAHYGPLLAGGRLIVASSDGMLREFDPASGALLRATDLGSPAVAAPVVAGRTLFIVTENGTLHAFR</sequence>
<feature type="domain" description="Pyrrolo-quinoline quinone repeat" evidence="1">
    <location>
        <begin position="173"/>
        <end position="408"/>
    </location>
</feature>
<dbReference type="SMART" id="SM00564">
    <property type="entry name" value="PQQ"/>
    <property type="match status" value="6"/>
</dbReference>
<dbReference type="InterPro" id="IPR015943">
    <property type="entry name" value="WD40/YVTN_repeat-like_dom_sf"/>
</dbReference>
<dbReference type="Proteomes" id="UP000245680">
    <property type="component" value="Unassembled WGS sequence"/>
</dbReference>
<evidence type="ECO:0000259" key="1">
    <source>
        <dbReference type="Pfam" id="PF13360"/>
    </source>
</evidence>
<dbReference type="InterPro" id="IPR011047">
    <property type="entry name" value="Quinoprotein_ADH-like_sf"/>
</dbReference>
<evidence type="ECO:0000313" key="3">
    <source>
        <dbReference type="Proteomes" id="UP000245680"/>
    </source>
</evidence>
<gene>
    <name evidence="2" type="ORF">DKT77_16780</name>
</gene>
<accession>A0A2V2LCG8</accession>
<name>A0A2V2LCG8_9RHOB</name>
<dbReference type="EMBL" id="QGKU01000050">
    <property type="protein sequence ID" value="PWR01451.1"/>
    <property type="molecule type" value="Genomic_DNA"/>
</dbReference>
<dbReference type="PANTHER" id="PTHR34512:SF30">
    <property type="entry name" value="OUTER MEMBRANE PROTEIN ASSEMBLY FACTOR BAMB"/>
    <property type="match status" value="1"/>
</dbReference>
<dbReference type="AlphaFoldDB" id="A0A2V2LCG8"/>
<comment type="caution">
    <text evidence="2">The sequence shown here is derived from an EMBL/GenBank/DDBJ whole genome shotgun (WGS) entry which is preliminary data.</text>
</comment>
<evidence type="ECO:0000313" key="2">
    <source>
        <dbReference type="EMBL" id="PWR01451.1"/>
    </source>
</evidence>
<dbReference type="PANTHER" id="PTHR34512">
    <property type="entry name" value="CELL SURFACE PROTEIN"/>
    <property type="match status" value="1"/>
</dbReference>
<dbReference type="InterPro" id="IPR018391">
    <property type="entry name" value="PQQ_b-propeller_rpt"/>
</dbReference>